<feature type="compositionally biased region" description="Low complexity" evidence="5">
    <location>
        <begin position="268"/>
        <end position="296"/>
    </location>
</feature>
<dbReference type="AlphaFoldDB" id="A0AAD5LS99"/>
<sequence>MALNRATHGGFCLFDERNAGGRFQTQAELKRFQHVLSHTRAIVDVGEKESELQAGSPTTRSRADALSTFARRMKAEREAHAVRIAHMNRRITEYHTKEEERIHASTVTTNYPAMHPATQKISPGVTIRIRSPRPPNVVAFSTKPLTLPSPSPTHQQHQPQGAARDRVPWVASSSTSSTSRFVDFSDRMSRDLYCDALLEYIRQQKDIAERHASDPTRAKAPERESDPADASVKALPLGWEEKRDAKGRVFFVDHINRLTTWTDPRTQSPGTLSSRPTSPRSSAAAAAGSEPLQQQEQQRDVDEDSEEQYDGDFEA</sequence>
<feature type="compositionally biased region" description="Acidic residues" evidence="5">
    <location>
        <begin position="301"/>
        <end position="315"/>
    </location>
</feature>
<evidence type="ECO:0000256" key="1">
    <source>
        <dbReference type="ARBA" id="ARBA00004123"/>
    </source>
</evidence>
<dbReference type="SUPFAM" id="SSF51045">
    <property type="entry name" value="WW domain"/>
    <property type="match status" value="1"/>
</dbReference>
<feature type="region of interest" description="Disordered" evidence="5">
    <location>
        <begin position="208"/>
        <end position="234"/>
    </location>
</feature>
<evidence type="ECO:0000313" key="8">
    <source>
        <dbReference type="Proteomes" id="UP001209570"/>
    </source>
</evidence>
<organism evidence="7 8">
    <name type="scientific">Pythium insidiosum</name>
    <name type="common">Pythiosis disease agent</name>
    <dbReference type="NCBI Taxonomy" id="114742"/>
    <lineage>
        <taxon>Eukaryota</taxon>
        <taxon>Sar</taxon>
        <taxon>Stramenopiles</taxon>
        <taxon>Oomycota</taxon>
        <taxon>Peronosporomycetes</taxon>
        <taxon>Pythiales</taxon>
        <taxon>Pythiaceae</taxon>
        <taxon>Pythium</taxon>
    </lineage>
</organism>
<dbReference type="PANTHER" id="PTHR17616:SF8">
    <property type="entry name" value="TRANSCRIPTIONAL COACTIVATOR YORKIE"/>
    <property type="match status" value="1"/>
</dbReference>
<dbReference type="Pfam" id="PF00397">
    <property type="entry name" value="WW"/>
    <property type="match status" value="1"/>
</dbReference>
<evidence type="ECO:0000256" key="4">
    <source>
        <dbReference type="ARBA" id="ARBA00023242"/>
    </source>
</evidence>
<dbReference type="Proteomes" id="UP001209570">
    <property type="component" value="Unassembled WGS sequence"/>
</dbReference>
<proteinExistence type="predicted"/>
<dbReference type="GO" id="GO:0035329">
    <property type="term" value="P:hippo signaling"/>
    <property type="evidence" value="ECO:0007669"/>
    <property type="project" value="TreeGrafter"/>
</dbReference>
<reference evidence="7" key="1">
    <citation type="submission" date="2021-12" db="EMBL/GenBank/DDBJ databases">
        <title>Prjna785345.</title>
        <authorList>
            <person name="Rujirawat T."/>
            <person name="Krajaejun T."/>
        </authorList>
    </citation>
    <scope>NUCLEOTIDE SEQUENCE</scope>
    <source>
        <strain evidence="7">Pi057C3</strain>
    </source>
</reference>
<dbReference type="EMBL" id="JAKCXM010000015">
    <property type="protein sequence ID" value="KAJ0407999.1"/>
    <property type="molecule type" value="Genomic_DNA"/>
</dbReference>
<dbReference type="InterPro" id="IPR051583">
    <property type="entry name" value="YAP1"/>
</dbReference>
<protein>
    <recommendedName>
        <fullName evidence="6">WW domain-containing protein</fullName>
    </recommendedName>
</protein>
<gene>
    <name evidence="7" type="ORF">P43SY_000203</name>
</gene>
<feature type="domain" description="WW" evidence="6">
    <location>
        <begin position="233"/>
        <end position="266"/>
    </location>
</feature>
<evidence type="ECO:0000256" key="2">
    <source>
        <dbReference type="ARBA" id="ARBA00004496"/>
    </source>
</evidence>
<keyword evidence="4" id="KW-0539">Nucleus</keyword>
<dbReference type="Gene3D" id="2.20.70.10">
    <property type="match status" value="1"/>
</dbReference>
<dbReference type="PROSITE" id="PS50020">
    <property type="entry name" value="WW_DOMAIN_2"/>
    <property type="match status" value="1"/>
</dbReference>
<evidence type="ECO:0000259" key="6">
    <source>
        <dbReference type="PROSITE" id="PS50020"/>
    </source>
</evidence>
<dbReference type="GO" id="GO:0005634">
    <property type="term" value="C:nucleus"/>
    <property type="evidence" value="ECO:0007669"/>
    <property type="project" value="UniProtKB-SubCell"/>
</dbReference>
<dbReference type="GO" id="GO:0045944">
    <property type="term" value="P:positive regulation of transcription by RNA polymerase II"/>
    <property type="evidence" value="ECO:0007669"/>
    <property type="project" value="TreeGrafter"/>
</dbReference>
<name>A0AAD5LS99_PYTIN</name>
<evidence type="ECO:0000256" key="3">
    <source>
        <dbReference type="ARBA" id="ARBA00022490"/>
    </source>
</evidence>
<keyword evidence="8" id="KW-1185">Reference proteome</keyword>
<comment type="caution">
    <text evidence="7">The sequence shown here is derived from an EMBL/GenBank/DDBJ whole genome shotgun (WGS) entry which is preliminary data.</text>
</comment>
<dbReference type="GO" id="GO:0003713">
    <property type="term" value="F:transcription coactivator activity"/>
    <property type="evidence" value="ECO:0007669"/>
    <property type="project" value="TreeGrafter"/>
</dbReference>
<dbReference type="PANTHER" id="PTHR17616">
    <property type="entry name" value="YES-ASSOCIATED PROTEIN YAP1 FAMILY MEMBER"/>
    <property type="match status" value="1"/>
</dbReference>
<evidence type="ECO:0000313" key="7">
    <source>
        <dbReference type="EMBL" id="KAJ0407999.1"/>
    </source>
</evidence>
<dbReference type="PROSITE" id="PS01159">
    <property type="entry name" value="WW_DOMAIN_1"/>
    <property type="match status" value="1"/>
</dbReference>
<accession>A0AAD5LS99</accession>
<feature type="region of interest" description="Disordered" evidence="5">
    <location>
        <begin position="145"/>
        <end position="172"/>
    </location>
</feature>
<feature type="region of interest" description="Disordered" evidence="5">
    <location>
        <begin position="261"/>
        <end position="315"/>
    </location>
</feature>
<dbReference type="InterPro" id="IPR001202">
    <property type="entry name" value="WW_dom"/>
</dbReference>
<keyword evidence="3" id="KW-0963">Cytoplasm</keyword>
<comment type="subcellular location">
    <subcellularLocation>
        <location evidence="2">Cytoplasm</location>
    </subcellularLocation>
    <subcellularLocation>
        <location evidence="1">Nucleus</location>
    </subcellularLocation>
</comment>
<feature type="compositionally biased region" description="Low complexity" evidence="5">
    <location>
        <begin position="145"/>
        <end position="160"/>
    </location>
</feature>
<dbReference type="InterPro" id="IPR036020">
    <property type="entry name" value="WW_dom_sf"/>
</dbReference>
<dbReference type="GO" id="GO:0005737">
    <property type="term" value="C:cytoplasm"/>
    <property type="evidence" value="ECO:0007669"/>
    <property type="project" value="UniProtKB-SubCell"/>
</dbReference>
<dbReference type="SMART" id="SM00456">
    <property type="entry name" value="WW"/>
    <property type="match status" value="1"/>
</dbReference>
<evidence type="ECO:0000256" key="5">
    <source>
        <dbReference type="SAM" id="MobiDB-lite"/>
    </source>
</evidence>
<dbReference type="CDD" id="cd00201">
    <property type="entry name" value="WW"/>
    <property type="match status" value="1"/>
</dbReference>
<feature type="compositionally biased region" description="Basic and acidic residues" evidence="5">
    <location>
        <begin position="208"/>
        <end position="226"/>
    </location>
</feature>